<sequence>MKELDAIIEEQALLLKWNGYHENGLQNGEPDGAYKEYLKTEINNLLDKDMTLLDTEPVTFHTFGFFNQKKDIVLFTFRYQYDAFLSQLSLKEVEALFNGIPLSVPIEQGSDVWNAKELYQRVKLLSDTIRSTVREDTENRMRDMIEAELSLLKECGYNDASLTRKFYAEIGKSGKDTGKKHDFIVKGKLQTDIPAETMHYRLHYYYHPSSEDLHIKSVHAEIDSISKTFIGTPRYPIPPANDIHKYLLEEVKKRPAVKILAQLQRENSQTKNHKRKL</sequence>
<proteinExistence type="predicted"/>
<dbReference type="EMBL" id="BKAU01000001">
    <property type="protein sequence ID" value="GEP94499.1"/>
    <property type="molecule type" value="Genomic_DNA"/>
</dbReference>
<gene>
    <name evidence="1" type="ORF">CCY01nite_07590</name>
</gene>
<reference evidence="1 2" key="1">
    <citation type="submission" date="2019-07" db="EMBL/GenBank/DDBJ databases">
        <title>Whole genome shotgun sequence of Chitinophaga cymbidii NBRC 109752.</title>
        <authorList>
            <person name="Hosoyama A."/>
            <person name="Uohara A."/>
            <person name="Ohji S."/>
            <person name="Ichikawa N."/>
        </authorList>
    </citation>
    <scope>NUCLEOTIDE SEQUENCE [LARGE SCALE GENOMIC DNA]</scope>
    <source>
        <strain evidence="1 2">NBRC 109752</strain>
    </source>
</reference>
<protein>
    <submittedName>
        <fullName evidence="1">Uncharacterized protein</fullName>
    </submittedName>
</protein>
<dbReference type="OrthoDB" id="683697at2"/>
<keyword evidence="2" id="KW-1185">Reference proteome</keyword>
<dbReference type="RefSeq" id="WP_146857964.1">
    <property type="nucleotide sequence ID" value="NZ_BKAU01000001.1"/>
</dbReference>
<accession>A0A512RFL1</accession>
<organism evidence="1 2">
    <name type="scientific">Chitinophaga cymbidii</name>
    <dbReference type="NCBI Taxonomy" id="1096750"/>
    <lineage>
        <taxon>Bacteria</taxon>
        <taxon>Pseudomonadati</taxon>
        <taxon>Bacteroidota</taxon>
        <taxon>Chitinophagia</taxon>
        <taxon>Chitinophagales</taxon>
        <taxon>Chitinophagaceae</taxon>
        <taxon>Chitinophaga</taxon>
    </lineage>
</organism>
<dbReference type="Proteomes" id="UP000321436">
    <property type="component" value="Unassembled WGS sequence"/>
</dbReference>
<evidence type="ECO:0000313" key="1">
    <source>
        <dbReference type="EMBL" id="GEP94499.1"/>
    </source>
</evidence>
<name>A0A512RFL1_9BACT</name>
<dbReference type="AlphaFoldDB" id="A0A512RFL1"/>
<evidence type="ECO:0000313" key="2">
    <source>
        <dbReference type="Proteomes" id="UP000321436"/>
    </source>
</evidence>
<comment type="caution">
    <text evidence="1">The sequence shown here is derived from an EMBL/GenBank/DDBJ whole genome shotgun (WGS) entry which is preliminary data.</text>
</comment>